<dbReference type="PIRSF" id="PIRSF000343">
    <property type="entry name" value="Haem_Oase"/>
    <property type="match status" value="1"/>
</dbReference>
<name>A0A976FNB4_BRELC</name>
<accession>A0A976FNB4</accession>
<keyword evidence="2 5" id="KW-0479">Metal-binding</keyword>
<evidence type="ECO:0000313" key="6">
    <source>
        <dbReference type="EMBL" id="TDH70017.1"/>
    </source>
</evidence>
<proteinExistence type="predicted"/>
<dbReference type="GO" id="GO:0004392">
    <property type="term" value="F:heme oxygenase (decyclizing) activity"/>
    <property type="evidence" value="ECO:0007669"/>
    <property type="project" value="InterPro"/>
</dbReference>
<sequence length="260" mass="29695">MERTPSLTEQMRAATRNIHHVSDNLVNLKLLVALTDKQLYGRALMLFYYVYVQLESTIEAYKDYEAFTGLNELLGTIARADSIAMDLQFYLGEDWSNKYQPTKAVRDYINLNLGTVLLYSRHLKKLEEKNPILVLPYCFHMYMAMLAGGTMIKKLVKKSFAPPEGKGLNCFVFDVKSTKALRDTMKANIDALDYDEEIKKLIVAESVHCFKMNNQHAIIDHQDGNVPKDFVQLTDSNARRGCCSASMLQRISQQDDMTLT</sequence>
<feature type="binding site" evidence="4">
    <location>
        <position position="12"/>
    </location>
    <ligand>
        <name>heme b</name>
        <dbReference type="ChEBI" id="CHEBI:60344"/>
    </ligand>
</feature>
<comment type="caution">
    <text evidence="6">The sequence shown here is derived from an EMBL/GenBank/DDBJ whole genome shotgun (WGS) entry which is preliminary data.</text>
</comment>
<reference evidence="6 7" key="1">
    <citation type="journal article" date="2021" name="Genome Biol.">
        <title>AFLAP: assembly-free linkage analysis pipeline using k-mers from genome sequencing data.</title>
        <authorList>
            <person name="Fletcher K."/>
            <person name="Zhang L."/>
            <person name="Gil J."/>
            <person name="Han R."/>
            <person name="Cavanaugh K."/>
            <person name="Michelmore R."/>
        </authorList>
    </citation>
    <scope>NUCLEOTIDE SEQUENCE [LARGE SCALE GENOMIC DNA]</scope>
    <source>
        <strain evidence="6 7">SF5</strain>
    </source>
</reference>
<dbReference type="Gene3D" id="1.20.910.10">
    <property type="entry name" value="Heme oxygenase-like"/>
    <property type="match status" value="1"/>
</dbReference>
<evidence type="ECO:0008006" key="8">
    <source>
        <dbReference type="Google" id="ProtNLM"/>
    </source>
</evidence>
<evidence type="ECO:0000256" key="4">
    <source>
        <dbReference type="PIRSR" id="PIRSR000343-1"/>
    </source>
</evidence>
<evidence type="ECO:0000256" key="2">
    <source>
        <dbReference type="ARBA" id="ARBA00022723"/>
    </source>
</evidence>
<protein>
    <recommendedName>
        <fullName evidence="8">Heme oxygenase</fullName>
    </recommendedName>
</protein>
<dbReference type="RefSeq" id="XP_067819516.1">
    <property type="nucleotide sequence ID" value="XM_067966277.1"/>
</dbReference>
<dbReference type="GO" id="GO:0006788">
    <property type="term" value="P:heme oxidation"/>
    <property type="evidence" value="ECO:0007669"/>
    <property type="project" value="InterPro"/>
</dbReference>
<dbReference type="OrthoDB" id="652091at2759"/>
<dbReference type="InterPro" id="IPR016084">
    <property type="entry name" value="Haem_Oase-like_multi-hlx"/>
</dbReference>
<feature type="binding site" description="axial binding residue" evidence="5">
    <location>
        <position position="19"/>
    </location>
    <ligand>
        <name>heme b</name>
        <dbReference type="ChEBI" id="CHEBI:60344"/>
    </ligand>
    <ligandPart>
        <name>Fe</name>
        <dbReference type="ChEBI" id="CHEBI:18248"/>
    </ligandPart>
</feature>
<dbReference type="PANTHER" id="PTHR10720:SF0">
    <property type="entry name" value="HEME OXYGENASE"/>
    <property type="match status" value="1"/>
</dbReference>
<organism evidence="6 7">
    <name type="scientific">Bremia lactucae</name>
    <name type="common">Lettuce downy mildew</name>
    <dbReference type="NCBI Taxonomy" id="4779"/>
    <lineage>
        <taxon>Eukaryota</taxon>
        <taxon>Sar</taxon>
        <taxon>Stramenopiles</taxon>
        <taxon>Oomycota</taxon>
        <taxon>Peronosporomycetes</taxon>
        <taxon>Peronosporales</taxon>
        <taxon>Peronosporaceae</taxon>
        <taxon>Bremia</taxon>
    </lineage>
</organism>
<dbReference type="Proteomes" id="UP000294530">
    <property type="component" value="Unassembled WGS sequence"/>
</dbReference>
<dbReference type="InterPro" id="IPR016053">
    <property type="entry name" value="Haem_Oase-like"/>
</dbReference>
<dbReference type="EMBL" id="SHOA02000019">
    <property type="protein sequence ID" value="TDH70017.1"/>
    <property type="molecule type" value="Genomic_DNA"/>
</dbReference>
<dbReference type="CDD" id="cd19165">
    <property type="entry name" value="HemeO"/>
    <property type="match status" value="1"/>
</dbReference>
<dbReference type="GeneID" id="94351948"/>
<dbReference type="GO" id="GO:0046872">
    <property type="term" value="F:metal ion binding"/>
    <property type="evidence" value="ECO:0007669"/>
    <property type="project" value="UniProtKB-KW"/>
</dbReference>
<dbReference type="PANTHER" id="PTHR10720">
    <property type="entry name" value="HEME OXYGENASE"/>
    <property type="match status" value="1"/>
</dbReference>
<dbReference type="AlphaFoldDB" id="A0A976FNB4"/>
<dbReference type="KEGG" id="blac:94351948"/>
<keyword evidence="7" id="KW-1185">Reference proteome</keyword>
<dbReference type="Pfam" id="PF01126">
    <property type="entry name" value="Heme_oxygenase"/>
    <property type="match status" value="1"/>
</dbReference>
<evidence type="ECO:0000256" key="1">
    <source>
        <dbReference type="ARBA" id="ARBA00022617"/>
    </source>
</evidence>
<keyword evidence="1 4" id="KW-0349">Heme</keyword>
<evidence type="ECO:0000313" key="7">
    <source>
        <dbReference type="Proteomes" id="UP000294530"/>
    </source>
</evidence>
<evidence type="ECO:0000256" key="5">
    <source>
        <dbReference type="PIRSR" id="PIRSR000343-2"/>
    </source>
</evidence>
<gene>
    <name evidence="6" type="ORF">CCR75_008223</name>
</gene>
<evidence type="ECO:0000256" key="3">
    <source>
        <dbReference type="ARBA" id="ARBA00023004"/>
    </source>
</evidence>
<dbReference type="SUPFAM" id="SSF48613">
    <property type="entry name" value="Heme oxygenase-like"/>
    <property type="match status" value="1"/>
</dbReference>
<keyword evidence="3 5" id="KW-0408">Iron</keyword>
<dbReference type="InterPro" id="IPR002051">
    <property type="entry name" value="Haem_Oase"/>
</dbReference>